<evidence type="ECO:0000313" key="3">
    <source>
        <dbReference type="Proteomes" id="UP000264310"/>
    </source>
</evidence>
<protein>
    <submittedName>
        <fullName evidence="2">Fasciclin domain-containing protein</fullName>
    </submittedName>
</protein>
<evidence type="ECO:0000313" key="2">
    <source>
        <dbReference type="EMBL" id="RFC63155.1"/>
    </source>
</evidence>
<evidence type="ECO:0000259" key="1">
    <source>
        <dbReference type="PROSITE" id="PS50213"/>
    </source>
</evidence>
<organism evidence="2 3">
    <name type="scientific">Fulvimarina endophytica</name>
    <dbReference type="NCBI Taxonomy" id="2293836"/>
    <lineage>
        <taxon>Bacteria</taxon>
        <taxon>Pseudomonadati</taxon>
        <taxon>Pseudomonadota</taxon>
        <taxon>Alphaproteobacteria</taxon>
        <taxon>Hyphomicrobiales</taxon>
        <taxon>Aurantimonadaceae</taxon>
        <taxon>Fulvimarina</taxon>
    </lineage>
</organism>
<dbReference type="InterPro" id="IPR000782">
    <property type="entry name" value="FAS1_domain"/>
</dbReference>
<gene>
    <name evidence="2" type="ORF">DYI37_12700</name>
</gene>
<accession>A0A371X1Q5</accession>
<keyword evidence="3" id="KW-1185">Reference proteome</keyword>
<dbReference type="SUPFAM" id="SSF82153">
    <property type="entry name" value="FAS1 domain"/>
    <property type="match status" value="1"/>
</dbReference>
<name>A0A371X1Q5_9HYPH</name>
<dbReference type="Gene3D" id="2.30.180.10">
    <property type="entry name" value="FAS1 domain"/>
    <property type="match status" value="1"/>
</dbReference>
<dbReference type="PANTHER" id="PTHR10900:SF77">
    <property type="entry name" value="FI19380P1"/>
    <property type="match status" value="1"/>
</dbReference>
<dbReference type="GO" id="GO:0005615">
    <property type="term" value="C:extracellular space"/>
    <property type="evidence" value="ECO:0007669"/>
    <property type="project" value="TreeGrafter"/>
</dbReference>
<feature type="domain" description="FAS1" evidence="1">
    <location>
        <begin position="16"/>
        <end position="160"/>
    </location>
</feature>
<dbReference type="PROSITE" id="PS50213">
    <property type="entry name" value="FAS1"/>
    <property type="match status" value="1"/>
</dbReference>
<dbReference type="Proteomes" id="UP000264310">
    <property type="component" value="Unassembled WGS sequence"/>
</dbReference>
<proteinExistence type="predicted"/>
<dbReference type="EMBL" id="QURL01000005">
    <property type="protein sequence ID" value="RFC63155.1"/>
    <property type="molecule type" value="Genomic_DNA"/>
</dbReference>
<dbReference type="PANTHER" id="PTHR10900">
    <property type="entry name" value="PERIOSTIN-RELATED"/>
    <property type="match status" value="1"/>
</dbReference>
<dbReference type="OrthoDB" id="9800666at2"/>
<dbReference type="Pfam" id="PF02469">
    <property type="entry name" value="Fasciclin"/>
    <property type="match status" value="1"/>
</dbReference>
<reference evidence="2 3" key="1">
    <citation type="submission" date="2018-08" db="EMBL/GenBank/DDBJ databases">
        <title>Fulvimarina sp. 85, whole genome shotgun sequence.</title>
        <authorList>
            <person name="Tuo L."/>
        </authorList>
    </citation>
    <scope>NUCLEOTIDE SEQUENCE [LARGE SCALE GENOMIC DNA]</scope>
    <source>
        <strain evidence="2 3">85</strain>
    </source>
</reference>
<dbReference type="SMART" id="SM00554">
    <property type="entry name" value="FAS1"/>
    <property type="match status" value="1"/>
</dbReference>
<sequence length="163" mass="17115">MPGEMPMVGGAEMDPREDIVVNLSKASDMSTLVAAIKAAELDKTLAGAGPFTVFAPNNAAFEKLPEGAVDDLLRPEHKQKLSAIVTYHVLPADMTLEDALKAVAEDGGSHSVMTIEGESLTLTSENGTLVLDDARGEKASVVQSDVAQSNGMVHVIDTVLMPE</sequence>
<dbReference type="FunFam" id="2.30.180.10:FF:000014">
    <property type="entry name" value="Stabilin 1"/>
    <property type="match status" value="1"/>
</dbReference>
<comment type="caution">
    <text evidence="2">The sequence shown here is derived from an EMBL/GenBank/DDBJ whole genome shotgun (WGS) entry which is preliminary data.</text>
</comment>
<dbReference type="InterPro" id="IPR050904">
    <property type="entry name" value="Adhesion/Biosynth-related"/>
</dbReference>
<dbReference type="InterPro" id="IPR036378">
    <property type="entry name" value="FAS1_dom_sf"/>
</dbReference>
<dbReference type="AlphaFoldDB" id="A0A371X1Q5"/>